<keyword evidence="1" id="KW-0472">Membrane</keyword>
<evidence type="ECO:0000313" key="4">
    <source>
        <dbReference type="Proteomes" id="UP000604737"/>
    </source>
</evidence>
<evidence type="ECO:0000259" key="2">
    <source>
        <dbReference type="Pfam" id="PF14331"/>
    </source>
</evidence>
<accession>A0ABQ3GWS0</accession>
<dbReference type="RefSeq" id="WP_189458368.1">
    <property type="nucleotide sequence ID" value="NZ_BMYO01000001.1"/>
</dbReference>
<comment type="caution">
    <text evidence="3">The sequence shown here is derived from an EMBL/GenBank/DDBJ whole genome shotgun (WGS) entry which is preliminary data.</text>
</comment>
<feature type="transmembrane region" description="Helical" evidence="1">
    <location>
        <begin position="344"/>
        <end position="364"/>
    </location>
</feature>
<organism evidence="3 4">
    <name type="scientific">Jeongeupia chitinilytica</name>
    <dbReference type="NCBI Taxonomy" id="1041641"/>
    <lineage>
        <taxon>Bacteria</taxon>
        <taxon>Pseudomonadati</taxon>
        <taxon>Pseudomonadota</taxon>
        <taxon>Betaproteobacteria</taxon>
        <taxon>Neisseriales</taxon>
        <taxon>Chitinibacteraceae</taxon>
        <taxon>Jeongeupia</taxon>
    </lineage>
</organism>
<dbReference type="Pfam" id="PF14331">
    <property type="entry name" value="IcmF-related_N"/>
    <property type="match status" value="1"/>
</dbReference>
<dbReference type="Proteomes" id="UP000604737">
    <property type="component" value="Unassembled WGS sequence"/>
</dbReference>
<sequence length="1255" mass="135232">MSIVWLLLVLGLLAMVALAWWLWRQRDSAIGGFRSILARIETEMGWRDRYQTPWVLLAGADAETEQALCAAWGLRAGSERRWYGRWWSGTDGLVLAAPEGVIDAADGPVSVLGVWHRLAGALLRARGGRPLDAVIWAVPLETLLSPEVAARSAANATQRLTDLQQRLGLSLPVYLLVTGIERLPGMLELADRLPPQSREVMLGWSSPFALGTAWNGDWTEMALERVRATLTAAVAEAGALGATVEPALFLLPGQIDAMRDALRTLCDPVFRGNASGEAAVFRGVYLAGAIRHGPVDDFAEAQGDADTATPLFAARLLRQRVLAEQGLARTLPRALVLRQRGHRIVKIVAMLVALIWFGGMVWVWHGAQRDLLRLSGFDARMAAAAAGKLAGSEDDLARQRIGAWWQVSAAVPRWHFETAWLPTSLLSGLDGTVSAAVNRTANRYLITPLQAGLQRQSQKLLVTPELADAGGVSPEGWTEYLQAQRLVRQMTRLERETARYAGLRGPAPLDSAAALSEMLFQLKPVEKVPTRLELDRILAGGAALPPARIANLKPAAGRLFAAQITAWLDRLYDDESFGQAAAAVQLKLQRLAAGQALPVAELASLSDRIALLKRLVSTSDVAWRPGGRQEPVPGYGALMNEAQHAGLIDAAGIATLARYADTARTGFTSRWLSGGQGDNELLQQTAKSLQVSADAAQTGDVLALLLAQDFVALPRAAGTVVSPGSRGPVAALAYYASYQVFQPQSTKTPPRYLAGVQASTRQAAAQAMWDAVSTVSDSVDGGFALRTGAQSAADLAAAFDTLGRHDLATGWMARVDKVALTELRRANARVDDLALYQPLHGTFSWWDGSRNASLKAWRVSSPQDLQQYLDGQLEALAGISAGVAPAVGWLDAHADQLSMSDAQLLARWRSLALQLQQYKEKNSTSAPALLNQLIGKDLNEMDVGNCASVLANAGIPRGDNLLTDRARALVRVAGDRCNGLRTQAAATAWEKLSNYYLQYLAGRFPFADLSARADADPERVGDLFRLFDENQAIINAGLQGNDAQSAPAARAFMLRMQAARGWLQPLLAREPGSGASGLEVDVTWRTDRNLESGADQVIDWSLSSGTLRLRYPSADKTRLRWRTGQPATLALRWAKDAPDSPQGDVHQSALAVGDRVVQWDYTGTWSLLRLLRAHAASAPTVGDDDPSLPLLLTVPVASEQGKLSRAKLFVRVSLLTLGGKTPLLVSPLPVSVPPSPFRAITLSQSEPKSQQLALQ</sequence>
<keyword evidence="4" id="KW-1185">Reference proteome</keyword>
<feature type="domain" description="Type VI secretion system component TssM1 N-terminal" evidence="2">
    <location>
        <begin position="115"/>
        <end position="345"/>
    </location>
</feature>
<dbReference type="EMBL" id="BMYO01000001">
    <property type="protein sequence ID" value="GHD56226.1"/>
    <property type="molecule type" value="Genomic_DNA"/>
</dbReference>
<keyword evidence="1" id="KW-1133">Transmembrane helix</keyword>
<dbReference type="PANTHER" id="PTHR36153">
    <property type="entry name" value="INNER MEMBRANE PROTEIN-RELATED"/>
    <property type="match status" value="1"/>
</dbReference>
<name>A0ABQ3GWS0_9NEIS</name>
<evidence type="ECO:0000256" key="1">
    <source>
        <dbReference type="SAM" id="Phobius"/>
    </source>
</evidence>
<protein>
    <recommendedName>
        <fullName evidence="2">Type VI secretion system component TssM1 N-terminal domain-containing protein</fullName>
    </recommendedName>
</protein>
<dbReference type="InterPro" id="IPR025743">
    <property type="entry name" value="TssM1_N"/>
</dbReference>
<proteinExistence type="predicted"/>
<evidence type="ECO:0000313" key="3">
    <source>
        <dbReference type="EMBL" id="GHD56226.1"/>
    </source>
</evidence>
<reference evidence="4" key="1">
    <citation type="journal article" date="2019" name="Int. J. Syst. Evol. Microbiol.">
        <title>The Global Catalogue of Microorganisms (GCM) 10K type strain sequencing project: providing services to taxonomists for standard genome sequencing and annotation.</title>
        <authorList>
            <consortium name="The Broad Institute Genomics Platform"/>
            <consortium name="The Broad Institute Genome Sequencing Center for Infectious Disease"/>
            <person name="Wu L."/>
            <person name="Ma J."/>
        </authorList>
    </citation>
    <scope>NUCLEOTIDE SEQUENCE [LARGE SCALE GENOMIC DNA]</scope>
    <source>
        <strain evidence="4">KCTC 23701</strain>
    </source>
</reference>
<keyword evidence="1" id="KW-0812">Transmembrane</keyword>
<dbReference type="InterPro" id="IPR053156">
    <property type="entry name" value="T6SS_TssM-like"/>
</dbReference>
<gene>
    <name evidence="3" type="ORF">GCM10007350_02880</name>
</gene>
<dbReference type="PANTHER" id="PTHR36153:SF1">
    <property type="entry name" value="TYPE VI SECRETION SYSTEM COMPONENT TSSM1"/>
    <property type="match status" value="1"/>
</dbReference>